<keyword evidence="2" id="KW-1185">Reference proteome</keyword>
<dbReference type="EMBL" id="FNQH01000013">
    <property type="protein sequence ID" value="SEA96111.1"/>
    <property type="molecule type" value="Genomic_DNA"/>
</dbReference>
<reference evidence="1 2" key="1">
    <citation type="submission" date="2016-10" db="EMBL/GenBank/DDBJ databases">
        <authorList>
            <person name="Varghese N."/>
            <person name="Submissions S."/>
        </authorList>
    </citation>
    <scope>NUCLEOTIDE SEQUENCE [LARGE SCALE GENOMIC DNA]</scope>
    <source>
        <strain evidence="1 2">DSM 14526</strain>
    </source>
</reference>
<evidence type="ECO:0008006" key="3">
    <source>
        <dbReference type="Google" id="ProtNLM"/>
    </source>
</evidence>
<sequence>MKLSDIIKFKSLHYSPFDNEADEKVNALLRDGWRIIEFDRNPNGSSRFYFGRTGIVKEESE</sequence>
<proteinExistence type="predicted"/>
<organism evidence="1 2">
    <name type="scientific">Trichococcus collinsii</name>
    <dbReference type="NCBI Taxonomy" id="157076"/>
    <lineage>
        <taxon>Bacteria</taxon>
        <taxon>Bacillati</taxon>
        <taxon>Bacillota</taxon>
        <taxon>Bacilli</taxon>
        <taxon>Lactobacillales</taxon>
        <taxon>Carnobacteriaceae</taxon>
        <taxon>Trichococcus</taxon>
    </lineage>
</organism>
<evidence type="ECO:0000313" key="1">
    <source>
        <dbReference type="EMBL" id="SEA96111.1"/>
    </source>
</evidence>
<dbReference type="AlphaFoldDB" id="A0AB38A3Y7"/>
<comment type="caution">
    <text evidence="1">The sequence shown here is derived from an EMBL/GenBank/DDBJ whole genome shotgun (WGS) entry which is preliminary data.</text>
</comment>
<accession>A0AB38A3Y7</accession>
<dbReference type="Proteomes" id="UP000199042">
    <property type="component" value="Unassembled WGS sequence"/>
</dbReference>
<protein>
    <recommendedName>
        <fullName evidence="3">DUF4177 domain-containing protein</fullName>
    </recommendedName>
</protein>
<name>A0AB38A3Y7_9LACT</name>
<gene>
    <name evidence="1" type="ORF">SAMN04488525_11334</name>
</gene>
<evidence type="ECO:0000313" key="2">
    <source>
        <dbReference type="Proteomes" id="UP000199042"/>
    </source>
</evidence>